<keyword evidence="9" id="KW-0547">Nucleotide-binding</keyword>
<evidence type="ECO:0000256" key="15">
    <source>
        <dbReference type="ARBA" id="ARBA00049255"/>
    </source>
</evidence>
<evidence type="ECO:0000256" key="8">
    <source>
        <dbReference type="ARBA" id="ARBA00022723"/>
    </source>
</evidence>
<evidence type="ECO:0000256" key="9">
    <source>
        <dbReference type="ARBA" id="ARBA00022741"/>
    </source>
</evidence>
<dbReference type="InterPro" id="IPR020825">
    <property type="entry name" value="Phe-tRNA_synthase-like_B3/B4"/>
</dbReference>
<dbReference type="Proteomes" id="UP000031056">
    <property type="component" value="Unassembled WGS sequence"/>
</dbReference>
<comment type="subunit">
    <text evidence="4">Tetramer of two alpha and two beta subunits.</text>
</comment>
<evidence type="ECO:0000256" key="10">
    <source>
        <dbReference type="ARBA" id="ARBA00022840"/>
    </source>
</evidence>
<keyword evidence="11" id="KW-0460">Magnesium</keyword>
<evidence type="ECO:0000256" key="2">
    <source>
        <dbReference type="ARBA" id="ARBA00004496"/>
    </source>
</evidence>
<evidence type="ECO:0000313" key="17">
    <source>
        <dbReference type="EMBL" id="KHN69937.1"/>
    </source>
</evidence>
<keyword evidence="13 17" id="KW-0030">Aminoacyl-tRNA synthetase</keyword>
<evidence type="ECO:0000256" key="1">
    <source>
        <dbReference type="ARBA" id="ARBA00001946"/>
    </source>
</evidence>
<keyword evidence="10" id="KW-0067">ATP-binding</keyword>
<keyword evidence="18" id="KW-1185">Reference proteome</keyword>
<evidence type="ECO:0000256" key="3">
    <source>
        <dbReference type="ARBA" id="ARBA00007438"/>
    </source>
</evidence>
<feature type="domain" description="B5" evidence="16">
    <location>
        <begin position="275"/>
        <end position="351"/>
    </location>
</feature>
<organism evidence="17 18">
    <name type="scientific">Ordospora colligata OC4</name>
    <dbReference type="NCBI Taxonomy" id="1354746"/>
    <lineage>
        <taxon>Eukaryota</taxon>
        <taxon>Fungi</taxon>
        <taxon>Fungi incertae sedis</taxon>
        <taxon>Microsporidia</taxon>
        <taxon>Ordosporidae</taxon>
        <taxon>Ordospora</taxon>
    </lineage>
</organism>
<evidence type="ECO:0000259" key="16">
    <source>
        <dbReference type="PROSITE" id="PS51483"/>
    </source>
</evidence>
<dbReference type="GO" id="GO:0005524">
    <property type="term" value="F:ATP binding"/>
    <property type="evidence" value="ECO:0007669"/>
    <property type="project" value="UniProtKB-KW"/>
</dbReference>
<protein>
    <recommendedName>
        <fullName evidence="5">phenylalanine--tRNA ligase</fullName>
        <ecNumber evidence="5">6.1.1.20</ecNumber>
    </recommendedName>
    <alternativeName>
        <fullName evidence="14">Phenylalanyl-tRNA synthetase beta subunit</fullName>
    </alternativeName>
</protein>
<dbReference type="PROSITE" id="PS51483">
    <property type="entry name" value="B5"/>
    <property type="match status" value="1"/>
</dbReference>
<dbReference type="SMART" id="SM00874">
    <property type="entry name" value="B5"/>
    <property type="match status" value="1"/>
</dbReference>
<dbReference type="Pfam" id="PF18262">
    <property type="entry name" value="PhetRS_B1"/>
    <property type="match status" value="1"/>
</dbReference>
<keyword evidence="8" id="KW-0479">Metal-binding</keyword>
<evidence type="ECO:0000256" key="6">
    <source>
        <dbReference type="ARBA" id="ARBA00022490"/>
    </source>
</evidence>
<dbReference type="Gene3D" id="3.30.56.10">
    <property type="match status" value="2"/>
</dbReference>
<dbReference type="SUPFAM" id="SSF56037">
    <property type="entry name" value="PheT/TilS domain"/>
    <property type="match status" value="1"/>
</dbReference>
<dbReference type="FunCoup" id="A0A0B2ULL6">
    <property type="interactions" value="275"/>
</dbReference>
<evidence type="ECO:0000256" key="4">
    <source>
        <dbReference type="ARBA" id="ARBA00011209"/>
    </source>
</evidence>
<dbReference type="SUPFAM" id="SSF55681">
    <property type="entry name" value="Class II aaRS and biotin synthetases"/>
    <property type="match status" value="1"/>
</dbReference>
<dbReference type="EMBL" id="JOKQ01000004">
    <property type="protein sequence ID" value="KHN69937.1"/>
    <property type="molecule type" value="Genomic_DNA"/>
</dbReference>
<dbReference type="PANTHER" id="PTHR10947:SF0">
    <property type="entry name" value="PHENYLALANINE--TRNA LIGASE BETA SUBUNIT"/>
    <property type="match status" value="1"/>
</dbReference>
<dbReference type="SMART" id="SM00873">
    <property type="entry name" value="B3_4"/>
    <property type="match status" value="1"/>
</dbReference>
<dbReference type="InParanoid" id="A0A0B2ULL6"/>
<dbReference type="GO" id="GO:0006432">
    <property type="term" value="P:phenylalanyl-tRNA aminoacylation"/>
    <property type="evidence" value="ECO:0007669"/>
    <property type="project" value="EnsemblFungi"/>
</dbReference>
<dbReference type="InterPro" id="IPR005147">
    <property type="entry name" value="tRNA_synthase_B5-dom"/>
</dbReference>
<dbReference type="InterPro" id="IPR041616">
    <property type="entry name" value="PheRS_beta_core"/>
</dbReference>
<dbReference type="OrthoDB" id="1698572at2759"/>
<dbReference type="GO" id="GO:1990825">
    <property type="term" value="F:sequence-specific mRNA binding"/>
    <property type="evidence" value="ECO:0007669"/>
    <property type="project" value="EnsemblFungi"/>
</dbReference>
<keyword evidence="12" id="KW-0648">Protein biosynthesis</keyword>
<dbReference type="SUPFAM" id="SSF46955">
    <property type="entry name" value="Putative DNA-binding domain"/>
    <property type="match status" value="2"/>
</dbReference>
<comment type="caution">
    <text evidence="17">The sequence shown here is derived from an EMBL/GenBank/DDBJ whole genome shotgun (WGS) entry which is preliminary data.</text>
</comment>
<dbReference type="EC" id="6.1.1.20" evidence="5"/>
<dbReference type="InterPro" id="IPR040659">
    <property type="entry name" value="PhetRS_B1"/>
</dbReference>
<proteinExistence type="inferred from homology"/>
<comment type="similarity">
    <text evidence="3">Belongs to the phenylalanyl-tRNA synthetase beta subunit family. Type 2 subfamily.</text>
</comment>
<dbReference type="GeneID" id="26261572"/>
<dbReference type="CDD" id="cd00769">
    <property type="entry name" value="PheRS_beta_core"/>
    <property type="match status" value="1"/>
</dbReference>
<dbReference type="GO" id="GO:0009328">
    <property type="term" value="C:phenylalanine-tRNA ligase complex"/>
    <property type="evidence" value="ECO:0007669"/>
    <property type="project" value="EnsemblFungi"/>
</dbReference>
<dbReference type="InterPro" id="IPR005146">
    <property type="entry name" value="B3/B4_tRNA-bd"/>
</dbReference>
<comment type="cofactor">
    <cofactor evidence="1">
        <name>Mg(2+)</name>
        <dbReference type="ChEBI" id="CHEBI:18420"/>
    </cofactor>
</comment>
<dbReference type="InterPro" id="IPR045864">
    <property type="entry name" value="aa-tRNA-synth_II/BPL/LPL"/>
</dbReference>
<dbReference type="GO" id="GO:0000287">
    <property type="term" value="F:magnesium ion binding"/>
    <property type="evidence" value="ECO:0007669"/>
    <property type="project" value="InterPro"/>
</dbReference>
<comment type="subcellular location">
    <subcellularLocation>
        <location evidence="2">Cytoplasm</location>
    </subcellularLocation>
</comment>
<evidence type="ECO:0000256" key="12">
    <source>
        <dbReference type="ARBA" id="ARBA00022917"/>
    </source>
</evidence>
<accession>A0A0B2ULL6</accession>
<name>A0A0B2ULL6_9MICR</name>
<reference evidence="17 18" key="1">
    <citation type="journal article" date="2014" name="MBio">
        <title>The Ordospora colligata genome; evolution of extreme reduction in microsporidia and host-to-parasite horizontal gene transfer.</title>
        <authorList>
            <person name="Pombert J.-F."/>
            <person name="Haag K.L."/>
            <person name="Beidas S."/>
            <person name="Ebert D."/>
            <person name="Keeling P.J."/>
        </authorList>
    </citation>
    <scope>NUCLEOTIDE SEQUENCE [LARGE SCALE GENOMIC DNA]</scope>
    <source>
        <strain evidence="17 18">OC4</strain>
    </source>
</reference>
<dbReference type="VEuPathDB" id="MicrosporidiaDB:M896_041340"/>
<sequence>MPTILAEKESLEEYLEMEIDDESFEKILFEYGLEMDGVVKEDGRIMYRIEVPANRYDLLCSEGLCQALKVFFSKCVYEPINILAGQLRVENEGGCERPWIACAVIRGIDFGNERIYRSFIEFQEKLHLTIGRNRKLASVGTHDFDKLEGQIVYKSIMPENIVFTPLNGDKEIRGDEMEEYFGQGSKIGKYLKLIESNDKYVCFEDAKGVMSVPPIINSERSKIDEKTKNVFVEVTGADFNRVNTMLRLIIGAFRGESVESVEIVGRETTIRTPVEFNRVHKLMLEEINKGLGLNLTVEQSKECLERMMHRVRVIDEGSLEVSVDDMRSDVLHKCDLLEDVAIAYGFNNFERKFPLTHCIGREDALNKFCDKLRLEFASMGFDECLTLSLLSNKENMIERERAVAVKNPKSFGYEEVRTSLIPGLMKVIASNLHVKIPFKVFEVSDVVFMNNAWECGARNGRMLAAMYSGGRAGLEEVQGPLSLILEKCGVNKYVYCAYEDDTRYLKNQAAQVIVNGELIGTVGVCKPELCELFKIPYAISCFEVDAEKLFLMFIKRMS</sequence>
<dbReference type="Gene3D" id="3.50.40.10">
    <property type="entry name" value="Phenylalanyl-trna Synthetase, Chain B, domain 3"/>
    <property type="match status" value="1"/>
</dbReference>
<dbReference type="Pfam" id="PF17759">
    <property type="entry name" value="tRNA_synthFbeta"/>
    <property type="match status" value="1"/>
</dbReference>
<keyword evidence="7" id="KW-0436">Ligase</keyword>
<dbReference type="InterPro" id="IPR004531">
    <property type="entry name" value="Phe-tRNA-synth_IIc_bsu_arc_euk"/>
</dbReference>
<evidence type="ECO:0000313" key="18">
    <source>
        <dbReference type="Proteomes" id="UP000031056"/>
    </source>
</evidence>
<dbReference type="AlphaFoldDB" id="A0A0B2ULL6"/>
<dbReference type="STRING" id="1354746.A0A0B2ULL6"/>
<dbReference type="PANTHER" id="PTHR10947">
    <property type="entry name" value="PHENYLALANYL-TRNA SYNTHETASE BETA CHAIN AND LEUCINE-RICH REPEAT-CONTAINING PROTEIN 47"/>
    <property type="match status" value="1"/>
</dbReference>
<dbReference type="InterPro" id="IPR009061">
    <property type="entry name" value="DNA-bd_dom_put_sf"/>
</dbReference>
<evidence type="ECO:0000256" key="11">
    <source>
        <dbReference type="ARBA" id="ARBA00022842"/>
    </source>
</evidence>
<dbReference type="InterPro" id="IPR045060">
    <property type="entry name" value="Phe-tRNA-ligase_IIc_bsu"/>
</dbReference>
<evidence type="ECO:0000256" key="13">
    <source>
        <dbReference type="ARBA" id="ARBA00023146"/>
    </source>
</evidence>
<dbReference type="Pfam" id="PF03483">
    <property type="entry name" value="B3_4"/>
    <property type="match status" value="1"/>
</dbReference>
<comment type="catalytic activity">
    <reaction evidence="15">
        <text>tRNA(Phe) + L-phenylalanine + ATP = L-phenylalanyl-tRNA(Phe) + AMP + diphosphate + H(+)</text>
        <dbReference type="Rhea" id="RHEA:19413"/>
        <dbReference type="Rhea" id="RHEA-COMP:9668"/>
        <dbReference type="Rhea" id="RHEA-COMP:9699"/>
        <dbReference type="ChEBI" id="CHEBI:15378"/>
        <dbReference type="ChEBI" id="CHEBI:30616"/>
        <dbReference type="ChEBI" id="CHEBI:33019"/>
        <dbReference type="ChEBI" id="CHEBI:58095"/>
        <dbReference type="ChEBI" id="CHEBI:78442"/>
        <dbReference type="ChEBI" id="CHEBI:78531"/>
        <dbReference type="ChEBI" id="CHEBI:456215"/>
        <dbReference type="EC" id="6.1.1.20"/>
    </reaction>
</comment>
<dbReference type="Pfam" id="PF03484">
    <property type="entry name" value="B5"/>
    <property type="match status" value="1"/>
</dbReference>
<dbReference type="Gene3D" id="3.30.930.10">
    <property type="entry name" value="Bira Bifunctional Protein, Domain 2"/>
    <property type="match status" value="1"/>
</dbReference>
<dbReference type="GO" id="GO:0004826">
    <property type="term" value="F:phenylalanine-tRNA ligase activity"/>
    <property type="evidence" value="ECO:0007669"/>
    <property type="project" value="UniProtKB-EC"/>
</dbReference>
<dbReference type="HOGENOM" id="CLU_020279_2_0_1"/>
<evidence type="ECO:0000256" key="5">
    <source>
        <dbReference type="ARBA" id="ARBA00012814"/>
    </source>
</evidence>
<keyword evidence="6" id="KW-0963">Cytoplasm</keyword>
<dbReference type="NCBIfam" id="TIGR00471">
    <property type="entry name" value="pheT_arch"/>
    <property type="match status" value="1"/>
</dbReference>
<evidence type="ECO:0000256" key="14">
    <source>
        <dbReference type="ARBA" id="ARBA00033189"/>
    </source>
</evidence>
<evidence type="ECO:0000256" key="7">
    <source>
        <dbReference type="ARBA" id="ARBA00022598"/>
    </source>
</evidence>
<dbReference type="RefSeq" id="XP_014563979.1">
    <property type="nucleotide sequence ID" value="XM_014708493.1"/>
</dbReference>
<gene>
    <name evidence="17" type="ORF">M896_041340</name>
</gene>